<name>A0A8H5GVL0_9AGAR</name>
<dbReference type="SUPFAM" id="SSF51735">
    <property type="entry name" value="NAD(P)-binding Rossmann-fold domains"/>
    <property type="match status" value="1"/>
</dbReference>
<gene>
    <name evidence="1" type="ORF">D9615_009545</name>
</gene>
<organism evidence="1 2">
    <name type="scientific">Tricholomella constricta</name>
    <dbReference type="NCBI Taxonomy" id="117010"/>
    <lineage>
        <taxon>Eukaryota</taxon>
        <taxon>Fungi</taxon>
        <taxon>Dikarya</taxon>
        <taxon>Basidiomycota</taxon>
        <taxon>Agaricomycotina</taxon>
        <taxon>Agaricomycetes</taxon>
        <taxon>Agaricomycetidae</taxon>
        <taxon>Agaricales</taxon>
        <taxon>Tricholomatineae</taxon>
        <taxon>Lyophyllaceae</taxon>
        <taxon>Tricholomella</taxon>
    </lineage>
</organism>
<dbReference type="GO" id="GO:0004029">
    <property type="term" value="F:aldehyde dehydrogenase (NAD+) activity"/>
    <property type="evidence" value="ECO:0007669"/>
    <property type="project" value="TreeGrafter"/>
</dbReference>
<protein>
    <recommendedName>
        <fullName evidence="3">SH3 domain-containing protein</fullName>
    </recommendedName>
</protein>
<dbReference type="Gene3D" id="3.40.50.720">
    <property type="entry name" value="NAD(P)-binding Rossmann-like Domain"/>
    <property type="match status" value="1"/>
</dbReference>
<dbReference type="InterPro" id="IPR036291">
    <property type="entry name" value="NAD(P)-bd_dom_sf"/>
</dbReference>
<proteinExistence type="predicted"/>
<dbReference type="AlphaFoldDB" id="A0A8H5GVL0"/>
<reference evidence="1 2" key="1">
    <citation type="journal article" date="2020" name="ISME J.">
        <title>Uncovering the hidden diversity of litter-decomposition mechanisms in mushroom-forming fungi.</title>
        <authorList>
            <person name="Floudas D."/>
            <person name="Bentzer J."/>
            <person name="Ahren D."/>
            <person name="Johansson T."/>
            <person name="Persson P."/>
            <person name="Tunlid A."/>
        </authorList>
    </citation>
    <scope>NUCLEOTIDE SEQUENCE [LARGE SCALE GENOMIC DNA]</scope>
    <source>
        <strain evidence="1 2">CBS 661.87</strain>
    </source>
</reference>
<dbReference type="Proteomes" id="UP000565441">
    <property type="component" value="Unassembled WGS sequence"/>
</dbReference>
<evidence type="ECO:0008006" key="3">
    <source>
        <dbReference type="Google" id="ProtNLM"/>
    </source>
</evidence>
<dbReference type="GO" id="GO:0005737">
    <property type="term" value="C:cytoplasm"/>
    <property type="evidence" value="ECO:0007669"/>
    <property type="project" value="TreeGrafter"/>
</dbReference>
<evidence type="ECO:0000313" key="2">
    <source>
        <dbReference type="Proteomes" id="UP000565441"/>
    </source>
</evidence>
<dbReference type="PANTHER" id="PTHR48079">
    <property type="entry name" value="PROTEIN YEEZ"/>
    <property type="match status" value="1"/>
</dbReference>
<evidence type="ECO:0000313" key="1">
    <source>
        <dbReference type="EMBL" id="KAF5371846.1"/>
    </source>
</evidence>
<dbReference type="InterPro" id="IPR051783">
    <property type="entry name" value="NAD(P)-dependent_oxidoreduct"/>
</dbReference>
<accession>A0A8H5GVL0</accession>
<keyword evidence="2" id="KW-1185">Reference proteome</keyword>
<comment type="caution">
    <text evidence="1">The sequence shown here is derived from an EMBL/GenBank/DDBJ whole genome shotgun (WGS) entry which is preliminary data.</text>
</comment>
<dbReference type="OrthoDB" id="5340910at2759"/>
<sequence length="434" mass="46789">MSDAYVPHTFGITILVRDPNKAKVYRTLGVKAVVGSNSDTALLQQLAADAEIVFACADADDLDAAKAILAGLKDRFDKTGTPPSLIHTSGTGVLVDDAGGMHSTPNIYSDLDIEKLESLPPTQPHRNVDLTLVEADNQGYVKTYVVLPGTIYGLATGPLVDLGLQNSHSQQIPALVKIAVGLVIWLLIRVQRKRAAAKREEIRGAAFLSVRGLVKEGAQTESEKGGVNYGLQPQSFGFSRERIDSSVVLPDKVLQSPPKLHTSSDVMNYHRQSGTFPKPFSFALSVGAPTGNRQSFMTHQSRFSVVSTSSSVDSNPTSGTARKVRQLFDPVLPDELLLMHLGEQLTLVQSFDDGWCLVGRESSTLVASAKSLFKPNVAPENDVELGVVPAWCFIRSAPGLRAERPIRSTSLGITVQLNAPGFSSRDNVISWSNF</sequence>
<dbReference type="EMBL" id="JAACJP010000045">
    <property type="protein sequence ID" value="KAF5371846.1"/>
    <property type="molecule type" value="Genomic_DNA"/>
</dbReference>
<dbReference type="PANTHER" id="PTHR48079:SF6">
    <property type="entry name" value="NAD(P)-BINDING DOMAIN-CONTAINING PROTEIN-RELATED"/>
    <property type="match status" value="1"/>
</dbReference>